<dbReference type="PROSITE" id="PS00061">
    <property type="entry name" value="ADH_SHORT"/>
    <property type="match status" value="1"/>
</dbReference>
<dbReference type="OrthoDB" id="112317at2"/>
<dbReference type="SUPFAM" id="SSF51735">
    <property type="entry name" value="NAD(P)-binding Rossmann-fold domains"/>
    <property type="match status" value="1"/>
</dbReference>
<keyword evidence="2" id="KW-0560">Oxidoreductase</keyword>
<dbReference type="InterPro" id="IPR002347">
    <property type="entry name" value="SDR_fam"/>
</dbReference>
<dbReference type="GO" id="GO:0016616">
    <property type="term" value="F:oxidoreductase activity, acting on the CH-OH group of donors, NAD or NADP as acceptor"/>
    <property type="evidence" value="ECO:0007669"/>
    <property type="project" value="TreeGrafter"/>
</dbReference>
<dbReference type="AlphaFoldDB" id="A0A329MVA9"/>
<dbReference type="Gene3D" id="3.40.50.720">
    <property type="entry name" value="NAD(P)-binding Rossmann-like Domain"/>
    <property type="match status" value="1"/>
</dbReference>
<keyword evidence="4" id="KW-1185">Reference proteome</keyword>
<comment type="caution">
    <text evidence="3">The sequence shown here is derived from an EMBL/GenBank/DDBJ whole genome shotgun (WGS) entry which is preliminary data.</text>
</comment>
<comment type="similarity">
    <text evidence="1">Belongs to the short-chain dehydrogenases/reductases (SDR) family.</text>
</comment>
<dbReference type="RefSeq" id="WP_113029999.1">
    <property type="nucleotide sequence ID" value="NZ_QMFB01000002.1"/>
</dbReference>
<dbReference type="Pfam" id="PF13561">
    <property type="entry name" value="adh_short_C2"/>
    <property type="match status" value="1"/>
</dbReference>
<dbReference type="PANTHER" id="PTHR42760:SF133">
    <property type="entry name" value="3-OXOACYL-[ACYL-CARRIER-PROTEIN] REDUCTASE"/>
    <property type="match status" value="1"/>
</dbReference>
<evidence type="ECO:0000313" key="3">
    <source>
        <dbReference type="EMBL" id="RAV22593.1"/>
    </source>
</evidence>
<dbReference type="InterPro" id="IPR020904">
    <property type="entry name" value="Sc_DH/Rdtase_CS"/>
</dbReference>
<dbReference type="InterPro" id="IPR036291">
    <property type="entry name" value="NAD(P)-bd_dom_sf"/>
</dbReference>
<dbReference type="PRINTS" id="PR00080">
    <property type="entry name" value="SDRFAMILY"/>
</dbReference>
<dbReference type="PRINTS" id="PR00081">
    <property type="entry name" value="GDHRDH"/>
</dbReference>
<evidence type="ECO:0008006" key="5">
    <source>
        <dbReference type="Google" id="ProtNLM"/>
    </source>
</evidence>
<sequence length="250" mass="26930">MNRFSNQVVLVTGGSRGIGRAIVERFAAEGAALAVLDYDRDELDKVGREWKEAGYTCMTFPVDVSNQEQVDQAVAQAVSAYGKIDVLVNNAGIAWEEPFLDIQAQNWRKMLDVNLNGMFYVAQRVAKEMSAAGSGSIINMASTNGLVGEAKYAHYNASKGGIVLLTKTMALELGAFGIRVNAVCPGYIQTPMSEAIDSPEFIEEYIRTKIPLGRVGKPKDISGVFAFLASEDAAFITGETIVVDGGQLAF</sequence>
<organism evidence="3 4">
    <name type="scientific">Paenibacillus contaminans</name>
    <dbReference type="NCBI Taxonomy" id="450362"/>
    <lineage>
        <taxon>Bacteria</taxon>
        <taxon>Bacillati</taxon>
        <taxon>Bacillota</taxon>
        <taxon>Bacilli</taxon>
        <taxon>Bacillales</taxon>
        <taxon>Paenibacillaceae</taxon>
        <taxon>Paenibacillus</taxon>
    </lineage>
</organism>
<dbReference type="NCBIfam" id="NF009466">
    <property type="entry name" value="PRK12826.1-2"/>
    <property type="match status" value="1"/>
</dbReference>
<evidence type="ECO:0000313" key="4">
    <source>
        <dbReference type="Proteomes" id="UP000250369"/>
    </source>
</evidence>
<dbReference type="GO" id="GO:0006633">
    <property type="term" value="P:fatty acid biosynthetic process"/>
    <property type="evidence" value="ECO:0007669"/>
    <property type="project" value="TreeGrafter"/>
</dbReference>
<dbReference type="GO" id="GO:0008206">
    <property type="term" value="P:bile acid metabolic process"/>
    <property type="evidence" value="ECO:0007669"/>
    <property type="project" value="UniProtKB-ARBA"/>
</dbReference>
<dbReference type="NCBIfam" id="NF005559">
    <property type="entry name" value="PRK07231.1"/>
    <property type="match status" value="1"/>
</dbReference>
<gene>
    <name evidence="3" type="ORF">DQG23_06590</name>
</gene>
<accession>A0A329MVA9</accession>
<proteinExistence type="inferred from homology"/>
<dbReference type="PANTHER" id="PTHR42760">
    <property type="entry name" value="SHORT-CHAIN DEHYDROGENASES/REDUCTASES FAMILY MEMBER"/>
    <property type="match status" value="1"/>
</dbReference>
<evidence type="ECO:0000256" key="1">
    <source>
        <dbReference type="ARBA" id="ARBA00006484"/>
    </source>
</evidence>
<evidence type="ECO:0000256" key="2">
    <source>
        <dbReference type="ARBA" id="ARBA00023002"/>
    </source>
</evidence>
<protein>
    <recommendedName>
        <fullName evidence="5">3-oxoacyl-ACP reductase</fullName>
    </recommendedName>
</protein>
<reference evidence="3 4" key="1">
    <citation type="journal article" date="2009" name="Int. J. Syst. Evol. Microbiol.">
        <title>Paenibacillus contaminans sp. nov., isolated from a contaminated laboratory plate.</title>
        <authorList>
            <person name="Chou J.H."/>
            <person name="Lee J.H."/>
            <person name="Lin M.C."/>
            <person name="Chang P.S."/>
            <person name="Arun A.B."/>
            <person name="Young C.C."/>
            <person name="Chen W.M."/>
        </authorList>
    </citation>
    <scope>NUCLEOTIDE SEQUENCE [LARGE SCALE GENOMIC DNA]</scope>
    <source>
        <strain evidence="3 4">CKOBP-6</strain>
    </source>
</reference>
<dbReference type="EMBL" id="QMFB01000002">
    <property type="protein sequence ID" value="RAV22593.1"/>
    <property type="molecule type" value="Genomic_DNA"/>
</dbReference>
<dbReference type="GO" id="GO:0048038">
    <property type="term" value="F:quinone binding"/>
    <property type="evidence" value="ECO:0007669"/>
    <property type="project" value="TreeGrafter"/>
</dbReference>
<dbReference type="FunFam" id="3.40.50.720:FF:000084">
    <property type="entry name" value="Short-chain dehydrogenase reductase"/>
    <property type="match status" value="1"/>
</dbReference>
<name>A0A329MVA9_9BACL</name>
<dbReference type="Proteomes" id="UP000250369">
    <property type="component" value="Unassembled WGS sequence"/>
</dbReference>